<organism evidence="2 3">
    <name type="scientific">Turneriella parva (strain ATCC BAA-1111 / DSM 21527 / NCTC 11395 / H)</name>
    <name type="common">Leptospira parva</name>
    <dbReference type="NCBI Taxonomy" id="869212"/>
    <lineage>
        <taxon>Bacteria</taxon>
        <taxon>Pseudomonadati</taxon>
        <taxon>Spirochaetota</taxon>
        <taxon>Spirochaetia</taxon>
        <taxon>Leptospirales</taxon>
        <taxon>Leptospiraceae</taxon>
        <taxon>Turneriella</taxon>
    </lineage>
</organism>
<name>I4B156_TURPD</name>
<sequence>MRNVSWVILILLVLHCAGSRHTVSLNDMQYAVSMSPQIYGSDGKIKANGAGVDIIGDIEVTRRYWSLVYSFVPIGDTKKQVADFNQVIATRGAHGVVNFEIENEGCDMNNFAYVIAPAVLPFFPGCSKITFRGKLVRESGR</sequence>
<feature type="chain" id="PRO_5003686586" evidence="1">
    <location>
        <begin position="23"/>
        <end position="141"/>
    </location>
</feature>
<accession>I4B156</accession>
<protein>
    <submittedName>
        <fullName evidence="2">Uncharacterized protein</fullName>
    </submittedName>
</protein>
<reference evidence="2 3" key="1">
    <citation type="submission" date="2012-06" db="EMBL/GenBank/DDBJ databases">
        <title>The complete chromosome of genome of Turneriella parva DSM 21527.</title>
        <authorList>
            <consortium name="US DOE Joint Genome Institute (JGI-PGF)"/>
            <person name="Lucas S."/>
            <person name="Han J."/>
            <person name="Lapidus A."/>
            <person name="Bruce D."/>
            <person name="Goodwin L."/>
            <person name="Pitluck S."/>
            <person name="Peters L."/>
            <person name="Kyrpides N."/>
            <person name="Mavromatis K."/>
            <person name="Ivanova N."/>
            <person name="Mikhailova N."/>
            <person name="Chertkov O."/>
            <person name="Detter J.C."/>
            <person name="Tapia R."/>
            <person name="Han C."/>
            <person name="Land M."/>
            <person name="Hauser L."/>
            <person name="Markowitz V."/>
            <person name="Cheng J.-F."/>
            <person name="Hugenholtz P."/>
            <person name="Woyke T."/>
            <person name="Wu D."/>
            <person name="Gronow S."/>
            <person name="Wellnitz S."/>
            <person name="Brambilla E."/>
            <person name="Klenk H.-P."/>
            <person name="Eisen J.A."/>
        </authorList>
    </citation>
    <scope>NUCLEOTIDE SEQUENCE [LARGE SCALE GENOMIC DNA]</scope>
    <source>
        <strain evidence="3">ATCC BAA-1111 / DSM 21527 / NCTC 11395 / H</strain>
    </source>
</reference>
<dbReference type="EMBL" id="CP002959">
    <property type="protein sequence ID" value="AFM11013.1"/>
    <property type="molecule type" value="Genomic_DNA"/>
</dbReference>
<feature type="signal peptide" evidence="1">
    <location>
        <begin position="1"/>
        <end position="22"/>
    </location>
</feature>
<gene>
    <name evidence="2" type="ordered locus">Turpa_0357</name>
</gene>
<dbReference type="KEGG" id="tpx:Turpa_0357"/>
<dbReference type="STRING" id="869212.Turpa_0357"/>
<keyword evidence="1" id="KW-0732">Signal</keyword>
<evidence type="ECO:0000256" key="1">
    <source>
        <dbReference type="SAM" id="SignalP"/>
    </source>
</evidence>
<keyword evidence="3" id="KW-1185">Reference proteome</keyword>
<evidence type="ECO:0000313" key="3">
    <source>
        <dbReference type="Proteomes" id="UP000006048"/>
    </source>
</evidence>
<evidence type="ECO:0000313" key="2">
    <source>
        <dbReference type="EMBL" id="AFM11013.1"/>
    </source>
</evidence>
<dbReference type="AlphaFoldDB" id="I4B156"/>
<dbReference type="RefSeq" id="WP_014801533.1">
    <property type="nucleotide sequence ID" value="NC_018020.1"/>
</dbReference>
<dbReference type="Proteomes" id="UP000006048">
    <property type="component" value="Chromosome"/>
</dbReference>
<dbReference type="HOGENOM" id="CLU_1824506_0_0_12"/>
<proteinExistence type="predicted"/>